<feature type="domain" description="CRAL-TRIO" evidence="2">
    <location>
        <begin position="90"/>
        <end position="223"/>
    </location>
</feature>
<dbReference type="CDD" id="cd00170">
    <property type="entry name" value="SEC14"/>
    <property type="match status" value="1"/>
</dbReference>
<dbReference type="EMBL" id="JAGSYN010000189">
    <property type="protein sequence ID" value="KAG7661915.1"/>
    <property type="molecule type" value="Genomic_DNA"/>
</dbReference>
<dbReference type="PANTHER" id="PTHR46590:SF1">
    <property type="entry name" value="PHOSPHATIDYLINOSITOL TRANSFER PROTEIN CSR1"/>
    <property type="match status" value="1"/>
</dbReference>
<keyword evidence="4" id="KW-1185">Reference proteome</keyword>
<accession>A0A8J5QSA4</accession>
<organism evidence="3 4">
    <name type="scientific">[Candida] subhashii</name>
    <dbReference type="NCBI Taxonomy" id="561895"/>
    <lineage>
        <taxon>Eukaryota</taxon>
        <taxon>Fungi</taxon>
        <taxon>Dikarya</taxon>
        <taxon>Ascomycota</taxon>
        <taxon>Saccharomycotina</taxon>
        <taxon>Pichiomycetes</taxon>
        <taxon>Debaryomycetaceae</taxon>
        <taxon>Spathaspora</taxon>
    </lineage>
</organism>
<dbReference type="PROSITE" id="PS50191">
    <property type="entry name" value="CRAL_TRIO"/>
    <property type="match status" value="1"/>
</dbReference>
<feature type="region of interest" description="Disordered" evidence="1">
    <location>
        <begin position="190"/>
        <end position="210"/>
    </location>
</feature>
<sequence>MDTYAHNYKYFADYSIDESSEESDSSMSSESDEDFGFPLERYYTAVTSFCDFEFSSPSTETKVWSPISSTNSITVYTHPNHQTPFLIPCLAKFVLLTVEWIRLFLREVSESFDTVTILFDMTGFSLLNADYVTVKFLAECLEAHYPESLGSILIHCARWIFSSIHFTNEFDELTRFIDPVYIPDYLGGEDTERGHYTPPEEFDDQPMKRKDEIFRQLKRERVE</sequence>
<name>A0A8J5QSA4_9ASCO</name>
<evidence type="ECO:0000259" key="2">
    <source>
        <dbReference type="PROSITE" id="PS50191"/>
    </source>
</evidence>
<dbReference type="InterPro" id="IPR001251">
    <property type="entry name" value="CRAL-TRIO_dom"/>
</dbReference>
<dbReference type="OrthoDB" id="43460at2759"/>
<dbReference type="AlphaFoldDB" id="A0A8J5QSA4"/>
<dbReference type="PANTHER" id="PTHR46590">
    <property type="entry name" value="PHOSPHATIDYLINOSITOL TRANSFER PROTEIN CSR1-RELATED"/>
    <property type="match status" value="1"/>
</dbReference>
<comment type="caution">
    <text evidence="3">The sequence shown here is derived from an EMBL/GenBank/DDBJ whole genome shotgun (WGS) entry which is preliminary data.</text>
</comment>
<evidence type="ECO:0000313" key="4">
    <source>
        <dbReference type="Proteomes" id="UP000694255"/>
    </source>
</evidence>
<dbReference type="Proteomes" id="UP000694255">
    <property type="component" value="Unassembled WGS sequence"/>
</dbReference>
<dbReference type="InterPro" id="IPR052432">
    <property type="entry name" value="PITP/CRAL-TRIO"/>
</dbReference>
<evidence type="ECO:0000256" key="1">
    <source>
        <dbReference type="SAM" id="MobiDB-lite"/>
    </source>
</evidence>
<dbReference type="RefSeq" id="XP_049262148.1">
    <property type="nucleotide sequence ID" value="XM_049408556.1"/>
</dbReference>
<reference evidence="3 4" key="1">
    <citation type="journal article" date="2021" name="DNA Res.">
        <title>Genome analysis of Candida subhashii reveals its hybrid nature and dual mitochondrial genome conformations.</title>
        <authorList>
            <person name="Mixao V."/>
            <person name="Hegedusova E."/>
            <person name="Saus E."/>
            <person name="Pryszcz L.P."/>
            <person name="Cillingova A."/>
            <person name="Nosek J."/>
            <person name="Gabaldon T."/>
        </authorList>
    </citation>
    <scope>NUCLEOTIDE SEQUENCE [LARGE SCALE GENOMIC DNA]</scope>
    <source>
        <strain evidence="3 4">CBS 10753</strain>
    </source>
</reference>
<gene>
    <name evidence="3" type="ORF">J8A68_004582</name>
</gene>
<evidence type="ECO:0000313" key="3">
    <source>
        <dbReference type="EMBL" id="KAG7661915.1"/>
    </source>
</evidence>
<dbReference type="Pfam" id="PF00650">
    <property type="entry name" value="CRAL_TRIO"/>
    <property type="match status" value="1"/>
</dbReference>
<protein>
    <recommendedName>
        <fullName evidence="2">CRAL-TRIO domain-containing protein</fullName>
    </recommendedName>
</protein>
<proteinExistence type="predicted"/>
<dbReference type="GeneID" id="73471382"/>